<dbReference type="Gene3D" id="3.40.50.1820">
    <property type="entry name" value="alpha/beta hydrolase"/>
    <property type="match status" value="1"/>
</dbReference>
<keyword evidence="2" id="KW-0378">Hydrolase</keyword>
<proteinExistence type="predicted"/>
<reference evidence="2 3" key="1">
    <citation type="journal article" date="2012" name="Science">
        <title>The Paleozoic origin of enzymatic lignin decomposition reconstructed from 31 fungal genomes.</title>
        <authorList>
            <person name="Floudas D."/>
            <person name="Binder M."/>
            <person name="Riley R."/>
            <person name="Barry K."/>
            <person name="Blanchette R.A."/>
            <person name="Henrissat B."/>
            <person name="Martinez A.T."/>
            <person name="Otillar R."/>
            <person name="Spatafora J.W."/>
            <person name="Yadav J.S."/>
            <person name="Aerts A."/>
            <person name="Benoit I."/>
            <person name="Boyd A."/>
            <person name="Carlson A."/>
            <person name="Copeland A."/>
            <person name="Coutinho P.M."/>
            <person name="de Vries R.P."/>
            <person name="Ferreira P."/>
            <person name="Findley K."/>
            <person name="Foster B."/>
            <person name="Gaskell J."/>
            <person name="Glotzer D."/>
            <person name="Gorecki P."/>
            <person name="Heitman J."/>
            <person name="Hesse C."/>
            <person name="Hori C."/>
            <person name="Igarashi K."/>
            <person name="Jurgens J.A."/>
            <person name="Kallen N."/>
            <person name="Kersten P."/>
            <person name="Kohler A."/>
            <person name="Kuees U."/>
            <person name="Kumar T.K.A."/>
            <person name="Kuo A."/>
            <person name="LaButti K."/>
            <person name="Larrondo L.F."/>
            <person name="Lindquist E."/>
            <person name="Ling A."/>
            <person name="Lombard V."/>
            <person name="Lucas S."/>
            <person name="Lundell T."/>
            <person name="Martin R."/>
            <person name="McLaughlin D.J."/>
            <person name="Morgenstern I."/>
            <person name="Morin E."/>
            <person name="Murat C."/>
            <person name="Nagy L.G."/>
            <person name="Nolan M."/>
            <person name="Ohm R.A."/>
            <person name="Patyshakuliyeva A."/>
            <person name="Rokas A."/>
            <person name="Ruiz-Duenas F.J."/>
            <person name="Sabat G."/>
            <person name="Salamov A."/>
            <person name="Samejima M."/>
            <person name="Schmutz J."/>
            <person name="Slot J.C."/>
            <person name="St John F."/>
            <person name="Stenlid J."/>
            <person name="Sun H."/>
            <person name="Sun S."/>
            <person name="Syed K."/>
            <person name="Tsang A."/>
            <person name="Wiebenga A."/>
            <person name="Young D."/>
            <person name="Pisabarro A."/>
            <person name="Eastwood D.C."/>
            <person name="Martin F."/>
            <person name="Cullen D."/>
            <person name="Grigoriev I.V."/>
            <person name="Hibbett D.S."/>
        </authorList>
    </citation>
    <scope>NUCLEOTIDE SEQUENCE [LARGE SCALE GENOMIC DNA]</scope>
    <source>
        <strain evidence="2 3">ATCC 11539</strain>
    </source>
</reference>
<dbReference type="OrthoDB" id="3263244at2759"/>
<evidence type="ECO:0000313" key="2">
    <source>
        <dbReference type="EMBL" id="EPQ57398.1"/>
    </source>
</evidence>
<dbReference type="InterPro" id="IPR029058">
    <property type="entry name" value="AB_hydrolase_fold"/>
</dbReference>
<dbReference type="AlphaFoldDB" id="S7QDD0"/>
<dbReference type="GO" id="GO:0016787">
    <property type="term" value="F:hydrolase activity"/>
    <property type="evidence" value="ECO:0007669"/>
    <property type="project" value="UniProtKB-KW"/>
</dbReference>
<gene>
    <name evidence="2" type="ORF">GLOTRDRAFT_115348</name>
</gene>
<sequence>MWKKSVTLPLPLHPPPANSRLRATAENVQITVKDPLDHYAPAILHVPEDMAQGARSDAAVVLISGAGGGVSGPGGIYPSLADKLASLLRIPTLRLDYRQPARNKYCVPDVLASFDYLLQRFSSNSFVLVGWSFGGAPCFTVAARDQRMKAVATALPPRPMLLLHGTGDDSLSDYCAKRLYQMYGSARGERILKLFDGDNHGLTRNSLKAEQLIFDFVSKNLGRRVEDGEEALKAENMVGDKEDRVKLMKAGNDLEKESL</sequence>
<protein>
    <submittedName>
        <fullName evidence="2">Alpha/beta-hydrolase</fullName>
    </submittedName>
</protein>
<dbReference type="InterPro" id="IPR000073">
    <property type="entry name" value="AB_hydrolase_1"/>
</dbReference>
<dbReference type="KEGG" id="gtr:GLOTRDRAFT_115348"/>
<dbReference type="GeneID" id="19300027"/>
<evidence type="ECO:0000313" key="3">
    <source>
        <dbReference type="Proteomes" id="UP000030669"/>
    </source>
</evidence>
<dbReference type="OMA" id="YPARNKY"/>
<keyword evidence="3" id="KW-1185">Reference proteome</keyword>
<accession>S7QDD0</accession>
<dbReference type="HOGENOM" id="CLU_061636_0_0_1"/>
<dbReference type="EMBL" id="KB469299">
    <property type="protein sequence ID" value="EPQ57398.1"/>
    <property type="molecule type" value="Genomic_DNA"/>
</dbReference>
<feature type="domain" description="AB hydrolase-1" evidence="1">
    <location>
        <begin position="96"/>
        <end position="156"/>
    </location>
</feature>
<dbReference type="RefSeq" id="XP_007864505.1">
    <property type="nucleotide sequence ID" value="XM_007866314.1"/>
</dbReference>
<organism evidence="2 3">
    <name type="scientific">Gloeophyllum trabeum (strain ATCC 11539 / FP-39264 / Madison 617)</name>
    <name type="common">Brown rot fungus</name>
    <dbReference type="NCBI Taxonomy" id="670483"/>
    <lineage>
        <taxon>Eukaryota</taxon>
        <taxon>Fungi</taxon>
        <taxon>Dikarya</taxon>
        <taxon>Basidiomycota</taxon>
        <taxon>Agaricomycotina</taxon>
        <taxon>Agaricomycetes</taxon>
        <taxon>Gloeophyllales</taxon>
        <taxon>Gloeophyllaceae</taxon>
        <taxon>Gloeophyllum</taxon>
    </lineage>
</organism>
<dbReference type="Proteomes" id="UP000030669">
    <property type="component" value="Unassembled WGS sequence"/>
</dbReference>
<dbReference type="SUPFAM" id="SSF53474">
    <property type="entry name" value="alpha/beta-Hydrolases"/>
    <property type="match status" value="1"/>
</dbReference>
<name>S7QDD0_GLOTA</name>
<evidence type="ECO:0000259" key="1">
    <source>
        <dbReference type="Pfam" id="PF00561"/>
    </source>
</evidence>
<dbReference type="eggNOG" id="ENOG502S6DB">
    <property type="taxonomic scope" value="Eukaryota"/>
</dbReference>
<dbReference type="Pfam" id="PF00561">
    <property type="entry name" value="Abhydrolase_1"/>
    <property type="match status" value="1"/>
</dbReference>